<comment type="caution">
    <text evidence="4">The sequence shown here is derived from an EMBL/GenBank/DDBJ whole genome shotgun (WGS) entry which is preliminary data.</text>
</comment>
<proteinExistence type="predicted"/>
<feature type="region of interest" description="Disordered" evidence="2">
    <location>
        <begin position="270"/>
        <end position="289"/>
    </location>
</feature>
<accession>A0ABQ0FF26</accession>
<dbReference type="Proteomes" id="UP001623349">
    <property type="component" value="Unassembled WGS sequence"/>
</dbReference>
<sequence length="451" mass="50139">MAASENSLANHSCLPEDLRLASIKSPSLYPLKPCSEDTASMTVGCLIKDYFPDMVTVTWYSDSLNMSAMNFPALSSELDVITTTSQVTSWGKPAKNFTCHVTHAPSSFDENVTIPVRPVNITKPTLKLLHSACDPEAFHSTIQLYCFVYDHVLNDVTVSWLKDGGKIPDTFAQNSRIKEEGKLGTTSSQLNITRQEWTSGSSFTCNVMSQGMNYQAQTQRCPDDEPRGANAYLIPPSPLDLYENGTPKLTCLVVDLESEKDVVVTWVQEHKSSAGSASSQKSTRHRNATTSITSTLPVEAKDWIEGVGYKCKVSHPDFPRPIVRSITKAPGKRSAPEVYVFPPPEEESKDKRTLTCLIQNFFPEDISVQWLQDDKPIHSSQYSTTTPLKSNGSSQVFFIFSRLEITKALWTPRRQFTCRVIHEALREPRKLDRTISKSLGNASLRSSQASA</sequence>
<organism evidence="4 5">
    <name type="scientific">Apodemus speciosus</name>
    <name type="common">Large Japanese field mouse</name>
    <dbReference type="NCBI Taxonomy" id="105296"/>
    <lineage>
        <taxon>Eukaryota</taxon>
        <taxon>Metazoa</taxon>
        <taxon>Chordata</taxon>
        <taxon>Craniata</taxon>
        <taxon>Vertebrata</taxon>
        <taxon>Euteleostomi</taxon>
        <taxon>Mammalia</taxon>
        <taxon>Eutheria</taxon>
        <taxon>Euarchontoglires</taxon>
        <taxon>Glires</taxon>
        <taxon>Rodentia</taxon>
        <taxon>Myomorpha</taxon>
        <taxon>Muroidea</taxon>
        <taxon>Muridae</taxon>
        <taxon>Murinae</taxon>
        <taxon>Apodemus</taxon>
    </lineage>
</organism>
<evidence type="ECO:0000313" key="5">
    <source>
        <dbReference type="Proteomes" id="UP001623349"/>
    </source>
</evidence>
<feature type="domain" description="Ig-like" evidence="3">
    <location>
        <begin position="124"/>
        <end position="219"/>
    </location>
</feature>
<dbReference type="Gene3D" id="2.60.40.10">
    <property type="entry name" value="Immunoglobulins"/>
    <property type="match status" value="4"/>
</dbReference>
<feature type="domain" description="Ig-like" evidence="3">
    <location>
        <begin position="26"/>
        <end position="115"/>
    </location>
</feature>
<dbReference type="PROSITE" id="PS00290">
    <property type="entry name" value="IG_MHC"/>
    <property type="match status" value="2"/>
</dbReference>
<dbReference type="InterPro" id="IPR007110">
    <property type="entry name" value="Ig-like_dom"/>
</dbReference>
<dbReference type="CDD" id="cd05768">
    <property type="entry name" value="IgC1_CH3_IgAGD_CH4_IgAEM"/>
    <property type="match status" value="1"/>
</dbReference>
<dbReference type="SUPFAM" id="SSF48726">
    <property type="entry name" value="Immunoglobulin"/>
    <property type="match status" value="4"/>
</dbReference>
<dbReference type="PANTHER" id="PTHR23411">
    <property type="entry name" value="TAPASIN"/>
    <property type="match status" value="1"/>
</dbReference>
<gene>
    <name evidence="4" type="ORF">APTSU1_001309500</name>
</gene>
<evidence type="ECO:0000256" key="2">
    <source>
        <dbReference type="SAM" id="MobiDB-lite"/>
    </source>
</evidence>
<feature type="domain" description="Ig-like" evidence="3">
    <location>
        <begin position="336"/>
        <end position="436"/>
    </location>
</feature>
<evidence type="ECO:0000256" key="1">
    <source>
        <dbReference type="ARBA" id="ARBA00023319"/>
    </source>
</evidence>
<feature type="domain" description="Ig-like" evidence="3">
    <location>
        <begin position="226"/>
        <end position="327"/>
    </location>
</feature>
<evidence type="ECO:0000313" key="4">
    <source>
        <dbReference type="EMBL" id="GAB1297859.1"/>
    </source>
</evidence>
<dbReference type="PROSITE" id="PS50835">
    <property type="entry name" value="IG_LIKE"/>
    <property type="match status" value="4"/>
</dbReference>
<keyword evidence="5" id="KW-1185">Reference proteome</keyword>
<dbReference type="SMART" id="SM00407">
    <property type="entry name" value="IGc1"/>
    <property type="match status" value="4"/>
</dbReference>
<evidence type="ECO:0000259" key="3">
    <source>
        <dbReference type="PROSITE" id="PS50835"/>
    </source>
</evidence>
<keyword evidence="1" id="KW-0393">Immunoglobulin domain</keyword>
<dbReference type="Pfam" id="PF07654">
    <property type="entry name" value="C1-set"/>
    <property type="match status" value="4"/>
</dbReference>
<dbReference type="InterPro" id="IPR050380">
    <property type="entry name" value="Immune_Resp_Modulators"/>
</dbReference>
<dbReference type="InterPro" id="IPR003597">
    <property type="entry name" value="Ig_C1-set"/>
</dbReference>
<protein>
    <submittedName>
        <fullName evidence="4">Ig epsilon chain C region</fullName>
    </submittedName>
</protein>
<dbReference type="EMBL" id="BAAFST010000012">
    <property type="protein sequence ID" value="GAB1297859.1"/>
    <property type="molecule type" value="Genomic_DNA"/>
</dbReference>
<dbReference type="InterPro" id="IPR013783">
    <property type="entry name" value="Ig-like_fold"/>
</dbReference>
<dbReference type="InterPro" id="IPR036179">
    <property type="entry name" value="Ig-like_dom_sf"/>
</dbReference>
<dbReference type="InterPro" id="IPR003006">
    <property type="entry name" value="Ig/MHC_CS"/>
</dbReference>
<name>A0ABQ0FF26_APOSI</name>
<reference evidence="4 5" key="1">
    <citation type="submission" date="2024-08" db="EMBL/GenBank/DDBJ databases">
        <title>The draft genome of Apodemus speciosus.</title>
        <authorList>
            <person name="Nabeshima K."/>
            <person name="Suzuki S."/>
            <person name="Onuma M."/>
        </authorList>
    </citation>
    <scope>NUCLEOTIDE SEQUENCE [LARGE SCALE GENOMIC DNA]</scope>
    <source>
        <strain evidence="4">IB14-021</strain>
    </source>
</reference>